<reference evidence="1" key="1">
    <citation type="submission" date="2022-07" db="EMBL/GenBank/DDBJ databases">
        <authorList>
            <person name="Macas J."/>
            <person name="Novak P."/>
            <person name="Neumann P."/>
        </authorList>
    </citation>
    <scope>NUCLEOTIDE SEQUENCE</scope>
</reference>
<keyword evidence="2" id="KW-1185">Reference proteome</keyword>
<proteinExistence type="predicted"/>
<dbReference type="Proteomes" id="UP001152523">
    <property type="component" value="Unassembled WGS sequence"/>
</dbReference>
<evidence type="ECO:0000313" key="2">
    <source>
        <dbReference type="Proteomes" id="UP001152523"/>
    </source>
</evidence>
<evidence type="ECO:0000313" key="1">
    <source>
        <dbReference type="EMBL" id="CAH9067690.1"/>
    </source>
</evidence>
<organism evidence="1 2">
    <name type="scientific">Cuscuta epithymum</name>
    <dbReference type="NCBI Taxonomy" id="186058"/>
    <lineage>
        <taxon>Eukaryota</taxon>
        <taxon>Viridiplantae</taxon>
        <taxon>Streptophyta</taxon>
        <taxon>Embryophyta</taxon>
        <taxon>Tracheophyta</taxon>
        <taxon>Spermatophyta</taxon>
        <taxon>Magnoliopsida</taxon>
        <taxon>eudicotyledons</taxon>
        <taxon>Gunneridae</taxon>
        <taxon>Pentapetalae</taxon>
        <taxon>asterids</taxon>
        <taxon>lamiids</taxon>
        <taxon>Solanales</taxon>
        <taxon>Convolvulaceae</taxon>
        <taxon>Cuscuteae</taxon>
        <taxon>Cuscuta</taxon>
        <taxon>Cuscuta subgen. Cuscuta</taxon>
    </lineage>
</organism>
<dbReference type="EMBL" id="CAMAPF010000014">
    <property type="protein sequence ID" value="CAH9067690.1"/>
    <property type="molecule type" value="Genomic_DNA"/>
</dbReference>
<name>A0AAV0C767_9ASTE</name>
<protein>
    <submittedName>
        <fullName evidence="1">Uncharacterized protein</fullName>
    </submittedName>
</protein>
<gene>
    <name evidence="1" type="ORF">CEPIT_LOCUS2606</name>
</gene>
<accession>A0AAV0C767</accession>
<sequence>MKESSFMWEQTTKRSICLSVRGSGVSVRYLGHLTEIPPKSKAVDDKGIDTSEQSLCISTYVSLSQECFLSKHKIFKLLCWNSSDFGTPHLAGIKVILDSPIQAAILDVSKIEYPVVLSLKPESVQILKASSC</sequence>
<comment type="caution">
    <text evidence="1">The sequence shown here is derived from an EMBL/GenBank/DDBJ whole genome shotgun (WGS) entry which is preliminary data.</text>
</comment>
<dbReference type="AlphaFoldDB" id="A0AAV0C767"/>